<evidence type="ECO:0000256" key="1">
    <source>
        <dbReference type="SAM" id="Coils"/>
    </source>
</evidence>
<proteinExistence type="predicted"/>
<dbReference type="WBParaSite" id="scf7180000418489.g2433">
    <property type="protein sequence ID" value="scf7180000418489.g2433"/>
    <property type="gene ID" value="scf7180000418489.g2433"/>
</dbReference>
<organism evidence="2 3">
    <name type="scientific">Meloidogyne floridensis</name>
    <dbReference type="NCBI Taxonomy" id="298350"/>
    <lineage>
        <taxon>Eukaryota</taxon>
        <taxon>Metazoa</taxon>
        <taxon>Ecdysozoa</taxon>
        <taxon>Nematoda</taxon>
        <taxon>Chromadorea</taxon>
        <taxon>Rhabditida</taxon>
        <taxon>Tylenchina</taxon>
        <taxon>Tylenchomorpha</taxon>
        <taxon>Tylenchoidea</taxon>
        <taxon>Meloidogynidae</taxon>
        <taxon>Meloidogyninae</taxon>
        <taxon>Meloidogyne</taxon>
    </lineage>
</organism>
<dbReference type="Proteomes" id="UP000887560">
    <property type="component" value="Unplaced"/>
</dbReference>
<dbReference type="AlphaFoldDB" id="A0A915NLF7"/>
<sequence>EVFKNENAGNIQLDDLYELIKICTILSKITDWASIMGEEIQKILNHYSSKNNITDEDYEILNTAISALNYSEILKLVPEELDEYYENKEMTPSSSTSKSKLYLNLDKIKFDKNAKELLLQVKNRLQKVLGNYLPVFEENNPILFRIDIIDNAQLYKFYTEMLSTQIDTDKGSENYLKLELRYIFGFIMNFIIEEKDEIFKNNILKGLSFYWKNEALEKMKTDGRIVVFQLNNFAYKLLNSEDIQSGKYTITKKCPKDLIRMYNENENFRNFMRNTRGARYNLLKYLMRTSQFVEILLDESDPIRPLIKIEVTEEELLNQLEELIPNIFKREDSFESYSEDVTIDILIYIYELDKDFNKGKFEKEWIKLREIFLFFVDFIFEKDVEEIIYNATLCLNMLYKLKEFSSNKMDRIEENEEEDSKKILLNLLDVNELKTLIDQSLEEQEFLVDEDEINRQISIMSNNLIGKLKKERPLFKQKVEELEEINGRKLALLRGRLVVDSDQGILEYDRANFKCLNTKQEFNIEGVLNNEGQLEIETDSQLFLCEIYVFANKNLFKNKLIYNLKSEEIEKLEQIMEIEENENLKCTQDNKKIISKKLFESRLPNENHFYCIDWFIETVEVMRQLICNSEIILMKTFLVNLVEEQGLLLLELKHPSVLQINWQECHN</sequence>
<name>A0A915NLF7_9BILA</name>
<evidence type="ECO:0000313" key="3">
    <source>
        <dbReference type="WBParaSite" id="scf7180000418489.g2433"/>
    </source>
</evidence>
<keyword evidence="2" id="KW-1185">Reference proteome</keyword>
<evidence type="ECO:0000313" key="2">
    <source>
        <dbReference type="Proteomes" id="UP000887560"/>
    </source>
</evidence>
<feature type="coiled-coil region" evidence="1">
    <location>
        <begin position="562"/>
        <end position="589"/>
    </location>
</feature>
<reference evidence="3" key="1">
    <citation type="submission" date="2022-11" db="UniProtKB">
        <authorList>
            <consortium name="WormBaseParasite"/>
        </authorList>
    </citation>
    <scope>IDENTIFICATION</scope>
</reference>
<accession>A0A915NLF7</accession>
<keyword evidence="1" id="KW-0175">Coiled coil</keyword>
<protein>
    <submittedName>
        <fullName evidence="3">Uncharacterized protein</fullName>
    </submittedName>
</protein>